<dbReference type="InterPro" id="IPR054138">
    <property type="entry name" value="TUNAR"/>
</dbReference>
<dbReference type="AlphaFoldDB" id="A0A8S4BRM9"/>
<evidence type="ECO:0000256" key="2">
    <source>
        <dbReference type="SAM" id="Phobius"/>
    </source>
</evidence>
<evidence type="ECO:0000313" key="3">
    <source>
        <dbReference type="EMBL" id="CAG6004307.1"/>
    </source>
</evidence>
<protein>
    <submittedName>
        <fullName evidence="3">(Atlantic silverside) hypothetical protein</fullName>
    </submittedName>
</protein>
<accession>A0A8S4BRM9</accession>
<dbReference type="EMBL" id="CAJRST010037777">
    <property type="protein sequence ID" value="CAG6004307.1"/>
    <property type="molecule type" value="Genomic_DNA"/>
</dbReference>
<comment type="caution">
    <text evidence="3">The sequence shown here is derived from an EMBL/GenBank/DDBJ whole genome shotgun (WGS) entry which is preliminary data.</text>
</comment>
<proteinExistence type="predicted"/>
<keyword evidence="2" id="KW-0812">Transmembrane</keyword>
<feature type="transmembrane region" description="Helical" evidence="2">
    <location>
        <begin position="104"/>
        <end position="126"/>
    </location>
</feature>
<keyword evidence="2" id="KW-0472">Membrane</keyword>
<gene>
    <name evidence="3" type="ORF">MMEN_LOCUS18471</name>
</gene>
<name>A0A8S4BRM9_9TELE</name>
<dbReference type="Pfam" id="PF21954">
    <property type="entry name" value="TUNAR"/>
    <property type="match status" value="1"/>
</dbReference>
<evidence type="ECO:0000313" key="4">
    <source>
        <dbReference type="Proteomes" id="UP000677803"/>
    </source>
</evidence>
<dbReference type="Proteomes" id="UP000677803">
    <property type="component" value="Unassembled WGS sequence"/>
</dbReference>
<dbReference type="OrthoDB" id="8932998at2759"/>
<sequence>MDLNNSGTTGEKDGDQEEEEEKRKKKKKKEINEISQTKERQILKTCLDKEKKQRSHWLPPWCNVWHHTLWEWGSVMVTMVPGSRYVCSAHAREDDSTNDREERILAVLGIIGTILNLLVVIFVYIYTSVT</sequence>
<feature type="region of interest" description="Disordered" evidence="1">
    <location>
        <begin position="1"/>
        <end position="32"/>
    </location>
</feature>
<keyword evidence="4" id="KW-1185">Reference proteome</keyword>
<organism evidence="3 4">
    <name type="scientific">Menidia menidia</name>
    <name type="common">Atlantic silverside</name>
    <dbReference type="NCBI Taxonomy" id="238744"/>
    <lineage>
        <taxon>Eukaryota</taxon>
        <taxon>Metazoa</taxon>
        <taxon>Chordata</taxon>
        <taxon>Craniata</taxon>
        <taxon>Vertebrata</taxon>
        <taxon>Euteleostomi</taxon>
        <taxon>Actinopterygii</taxon>
        <taxon>Neopterygii</taxon>
        <taxon>Teleostei</taxon>
        <taxon>Neoteleostei</taxon>
        <taxon>Acanthomorphata</taxon>
        <taxon>Ovalentaria</taxon>
        <taxon>Atherinomorphae</taxon>
        <taxon>Atheriniformes</taxon>
        <taxon>Atherinopsidae</taxon>
        <taxon>Menidiinae</taxon>
        <taxon>Menidia</taxon>
    </lineage>
</organism>
<keyword evidence="2" id="KW-1133">Transmembrane helix</keyword>
<evidence type="ECO:0000256" key="1">
    <source>
        <dbReference type="SAM" id="MobiDB-lite"/>
    </source>
</evidence>
<reference evidence="3" key="1">
    <citation type="submission" date="2021-05" db="EMBL/GenBank/DDBJ databases">
        <authorList>
            <person name="Tigano A."/>
        </authorList>
    </citation>
    <scope>NUCLEOTIDE SEQUENCE</scope>
</reference>